<evidence type="ECO:0000313" key="1">
    <source>
        <dbReference type="EMBL" id="UXY21940.1"/>
    </source>
</evidence>
<dbReference type="Proteomes" id="UP001061298">
    <property type="component" value="Chromosome"/>
</dbReference>
<keyword evidence="2" id="KW-1185">Reference proteome</keyword>
<gene>
    <name evidence="1" type="ORF">N8I84_26985</name>
</gene>
<name>A0ABY6E5J3_9ACTN</name>
<accession>A0ABY6E5J3</accession>
<reference evidence="1" key="1">
    <citation type="submission" date="2022-10" db="EMBL/GenBank/DDBJ databases">
        <authorList>
            <person name="Mo P."/>
        </authorList>
    </citation>
    <scope>NUCLEOTIDE SEQUENCE</scope>
    <source>
        <strain evidence="1">HUAS 13-4</strain>
    </source>
</reference>
<sequence>MPPQNQPARSADEQLSIVDTLAAQTFPEGKGQSRTEHGWGGPGYHIAILRATQDFWDDRSPEVVEPAVQELESDLTAIASALTGRWGDPITVDLWPYLGLDNPDYPNIEPAPEPMRSLCNVAASMLVWRIPSTSRWLGLTIGQGDRELPFELLAAVGQESSFPH</sequence>
<dbReference type="EMBL" id="CP106793">
    <property type="protein sequence ID" value="UXY21940.1"/>
    <property type="molecule type" value="Genomic_DNA"/>
</dbReference>
<evidence type="ECO:0000313" key="2">
    <source>
        <dbReference type="Proteomes" id="UP001061298"/>
    </source>
</evidence>
<protein>
    <submittedName>
        <fullName evidence="1">Uncharacterized protein</fullName>
    </submittedName>
</protein>
<dbReference type="RefSeq" id="WP_263232083.1">
    <property type="nucleotide sequence ID" value="NZ_CP106793.1"/>
</dbReference>
<organism evidence="1 2">
    <name type="scientific">Streptomyces cynarae</name>
    <dbReference type="NCBI Taxonomy" id="2981134"/>
    <lineage>
        <taxon>Bacteria</taxon>
        <taxon>Bacillati</taxon>
        <taxon>Actinomycetota</taxon>
        <taxon>Actinomycetes</taxon>
        <taxon>Kitasatosporales</taxon>
        <taxon>Streptomycetaceae</taxon>
        <taxon>Streptomyces</taxon>
    </lineage>
</organism>
<proteinExistence type="predicted"/>